<keyword evidence="9" id="KW-0624">Polysaccharide degradation</keyword>
<dbReference type="EC" id="3.2.1.39" evidence="3"/>
<keyword evidence="5" id="KW-0378">Hydrolase</keyword>
<comment type="catalytic activity">
    <reaction evidence="1">
        <text>Hydrolysis of (1-&gt;3)-beta-D-glucosidic linkages in (1-&gt;3)-beta-D-glucans.</text>
        <dbReference type="EC" id="3.2.1.39"/>
    </reaction>
</comment>
<comment type="caution">
    <text evidence="12">The sequence shown here is derived from an EMBL/GenBank/DDBJ whole genome shotgun (WGS) entry which is preliminary data.</text>
</comment>
<evidence type="ECO:0000256" key="4">
    <source>
        <dbReference type="ARBA" id="ARBA00022729"/>
    </source>
</evidence>
<dbReference type="Pfam" id="PF22633">
    <property type="entry name" value="F5_F8_type_C_2"/>
    <property type="match status" value="3"/>
</dbReference>
<dbReference type="PROSITE" id="PS50022">
    <property type="entry name" value="FA58C_3"/>
    <property type="match status" value="3"/>
</dbReference>
<dbReference type="PANTHER" id="PTHR31983:SF0">
    <property type="entry name" value="GLUCAN ENDO-1,3-BETA-D-GLUCOSIDASE 2"/>
    <property type="match status" value="1"/>
</dbReference>
<evidence type="ECO:0000259" key="11">
    <source>
        <dbReference type="PROSITE" id="PS51175"/>
    </source>
</evidence>
<dbReference type="CDD" id="cd04080">
    <property type="entry name" value="CBM6_cellulase-like"/>
    <property type="match status" value="1"/>
</dbReference>
<dbReference type="InterPro" id="IPR006584">
    <property type="entry name" value="Cellulose-bd_IV"/>
</dbReference>
<evidence type="ECO:0000256" key="7">
    <source>
        <dbReference type="ARBA" id="ARBA00023295"/>
    </source>
</evidence>
<keyword evidence="6" id="KW-0119">Carbohydrate metabolism</keyword>
<keyword evidence="4" id="KW-0732">Signal</keyword>
<dbReference type="PROSITE" id="PS51175">
    <property type="entry name" value="CBM6"/>
    <property type="match status" value="1"/>
</dbReference>
<comment type="similarity">
    <text evidence="2">Belongs to the glycosyl hydrolase 81 family.</text>
</comment>
<protein>
    <recommendedName>
        <fullName evidence="3">glucan endo-1,3-beta-D-glucosidase</fullName>
        <ecNumber evidence="3">3.2.1.39</ecNumber>
    </recommendedName>
</protein>
<dbReference type="InterPro" id="IPR005200">
    <property type="entry name" value="Endo-beta-glucanase"/>
</dbReference>
<evidence type="ECO:0000256" key="8">
    <source>
        <dbReference type="ARBA" id="ARBA00023316"/>
    </source>
</evidence>
<dbReference type="Pfam" id="PF03422">
    <property type="entry name" value="CBM_6"/>
    <property type="match status" value="1"/>
</dbReference>
<dbReference type="Proteomes" id="UP000663802">
    <property type="component" value="Unassembled WGS sequence"/>
</dbReference>
<dbReference type="PANTHER" id="PTHR31983">
    <property type="entry name" value="ENDO-1,3(4)-BETA-GLUCANASE 1"/>
    <property type="match status" value="1"/>
</dbReference>
<evidence type="ECO:0000256" key="9">
    <source>
        <dbReference type="ARBA" id="ARBA00023326"/>
    </source>
</evidence>
<dbReference type="InterPro" id="IPR000421">
    <property type="entry name" value="FA58C"/>
</dbReference>
<name>A0ABQ1EC96_9CLOT</name>
<keyword evidence="13" id="KW-1185">Reference proteome</keyword>
<keyword evidence="7" id="KW-0326">Glycosidase</keyword>
<dbReference type="SMART" id="SM00606">
    <property type="entry name" value="CBD_IV"/>
    <property type="match status" value="1"/>
</dbReference>
<feature type="domain" description="F5/8 type C" evidence="10">
    <location>
        <begin position="177"/>
        <end position="313"/>
    </location>
</feature>
<evidence type="ECO:0000256" key="6">
    <source>
        <dbReference type="ARBA" id="ARBA00023277"/>
    </source>
</evidence>
<reference evidence="12 13" key="1">
    <citation type="journal article" date="2021" name="Int. J. Syst. Evol. Microbiol.">
        <title>Clostridium zeae sp. nov., isolated from corn silage.</title>
        <authorList>
            <person name="Kobayashi H."/>
            <person name="Tanizawa Y."/>
            <person name="Yagura M."/>
            <person name="Sakamoto M."/>
            <person name="Ohkuma M."/>
            <person name="Tohno M."/>
        </authorList>
    </citation>
    <scope>NUCLEOTIDE SEQUENCE [LARGE SCALE GENOMIC DNA]</scope>
    <source>
        <strain evidence="12 13">CSC2</strain>
    </source>
</reference>
<evidence type="ECO:0000256" key="5">
    <source>
        <dbReference type="ARBA" id="ARBA00022801"/>
    </source>
</evidence>
<keyword evidence="8" id="KW-0961">Cell wall biogenesis/degradation</keyword>
<dbReference type="Pfam" id="PF13290">
    <property type="entry name" value="CHB_HEX_C_1"/>
    <property type="match status" value="3"/>
</dbReference>
<gene>
    <name evidence="12" type="ORF">CSC2_29790</name>
</gene>
<feature type="domain" description="F5/8 type C" evidence="10">
    <location>
        <begin position="31"/>
        <end position="170"/>
    </location>
</feature>
<sequence>MFQIMPLKAKRFRSILSFSIIFTMLMTMVICATPKIVKAAGSPLLSLRKPVLASSTEGSNSTDKAVDSNINSRWASVWQMDPQWIYVDLGSTANINRVYLSWESAYAKSFQIQTSNDAATWTSIYSTTSGTGGINDLTVSGTGRYVRVYCTQRALSDYGYSLYEFQVYGDYTTPQPPAPVNVALNKPTNASTWEVPSWSTDPDIVSAKKVNDGDITSRWSSESWDPQWVSIDLGSIHTIGTIVLSWESAYGKSYDIQVSDDNNNWKTVYRQLYGQGGVDTIKIKASGRYVRMYGFARGTAFGYSLYEFEVYDFVNGDPTPVVHIPDMPVAKVVNVGAGSYKTNDITCYTPIYPEYKTANLKTPIPSGGWWQSILIKRLSDGIVPLPFRTQYTDQGLSVMNPGSGFVSTDGKTISTAGAPDFYLMTSNIDPMKMSAKVDGYGDYSVRSVLSDDDTFKMKTTMVKGSPYLYNEFTDASSPFITLNATTRFFDDKNNTILATDGAIVTADHIGVEVTNVDCNNTTKVRAYGIFAPSGTVFKKTGSKLTLQLGNGDNYLSIATLPSNANLNYYYQHAYAFVTDTKATFKCDDATGLVTTTYNSTTQLKRAGFSSDTLLALLPNQWKSITSATSLTSYTYPYIRGIMKVHEGNSFFMQDKFTGIIPQFGIPSDSSTYNKADVISYLNNTNSMLENNYMWDDPYWEGKNLQPLSQSILIADQLGETAIRDKSLSILKKILTNWLTYSGGYPNDYPYYLYYSPEWGSMMGDGGDHGMAKWMSDHHYVWGYFIYASAILASYDKDYLNNYGGMVEELIKDVGNPSRNDSMYPYIRAFDPYEGVSWAGGYGDSYDGNNQEATSEALFAYAGEYLWGVLTNNAQYRDVGMWVYTVETKSILDYWFNYDQDSLPANYTHGVVGQVWGSKNVYGTYFSTDPNCIYGIGWLPVAPYMTYFGLNSAAAKRTYDSFVKDKGGAENGWYHVIWPFEALSDPKATIAKWDPSKIAADDANGQKEWPNTYWFIHAMDAFGTRTSDIWSSNWTTYQAFVKNGNYTVNIWNPTSITQYVVFRDTTGNIVGTVTVPSMKTVVANPKNGIQPPAANGQVAAPTFSIASGTYSSAQLVEISSQTSGATIRYTTDGTEPTASSQKYTGAINVSQNMIIKAKAFKELMNDSTSTSANYVISIKDKVSIPTITPTTGTYTTSQTVAISDTTSGSTIRYTTDGSTPTSSNGTVYSAPFTVSSTTTVKAISYKSGMTDSDISTSTITINTTPTTTNLALNKTATTYSILGGNTASAAFDGNINTRWESDYKDPQWISVDLGSSYNVTGVKLNWETAAGKDYKIQVSSDNTSWNDAYTKTGGTGGIENITFQTASTGRYVRMYGTARTTGYGYSLWEFEVYGTAVNSNKISTPVITPVTGTYGTNQTVTITDSTSDSTIRYTTDGSAPSATNGTIYTGAFTISTSTTVKAIAYKSGMTDSDIASSIITINTQPTSLKIQAESYTAMSGIGTEACNDIDGGQNVGWIDTGDWMDYTINVPNTGTYNLNYRVNGWNTDAQIQLKLGNTILATTGVNTNNSWTTVSSSPVPLNAGTQTIRVYSSGGGFNLNWFELTK</sequence>
<dbReference type="PROSITE" id="PS52008">
    <property type="entry name" value="GH81"/>
    <property type="match status" value="1"/>
</dbReference>
<dbReference type="InterPro" id="IPR005084">
    <property type="entry name" value="CBM6"/>
</dbReference>
<proteinExistence type="inferred from homology"/>
<evidence type="ECO:0000259" key="10">
    <source>
        <dbReference type="PROSITE" id="PS50022"/>
    </source>
</evidence>
<evidence type="ECO:0000256" key="1">
    <source>
        <dbReference type="ARBA" id="ARBA00000382"/>
    </source>
</evidence>
<dbReference type="EMBL" id="BMBA01000002">
    <property type="protein sequence ID" value="GFZ32453.1"/>
    <property type="molecule type" value="Genomic_DNA"/>
</dbReference>
<dbReference type="InterPro" id="IPR008979">
    <property type="entry name" value="Galactose-bd-like_sf"/>
</dbReference>
<feature type="domain" description="F5/8 type C" evidence="10">
    <location>
        <begin position="1253"/>
        <end position="1394"/>
    </location>
</feature>
<accession>A0ABQ1EC96</accession>
<evidence type="ECO:0000256" key="3">
    <source>
        <dbReference type="ARBA" id="ARBA00012780"/>
    </source>
</evidence>
<dbReference type="SUPFAM" id="SSF49785">
    <property type="entry name" value="Galactose-binding domain-like"/>
    <property type="match status" value="4"/>
</dbReference>
<evidence type="ECO:0000256" key="2">
    <source>
        <dbReference type="ARBA" id="ARBA00010730"/>
    </source>
</evidence>
<feature type="domain" description="CBM6" evidence="11">
    <location>
        <begin position="1487"/>
        <end position="1604"/>
    </location>
</feature>
<organism evidence="12 13">
    <name type="scientific">Clostridium zeae</name>
    <dbReference type="NCBI Taxonomy" id="2759022"/>
    <lineage>
        <taxon>Bacteria</taxon>
        <taxon>Bacillati</taxon>
        <taxon>Bacillota</taxon>
        <taxon>Clostridia</taxon>
        <taxon>Eubacteriales</taxon>
        <taxon>Clostridiaceae</taxon>
        <taxon>Clostridium</taxon>
    </lineage>
</organism>
<dbReference type="RefSeq" id="WP_206870697.1">
    <property type="nucleotide sequence ID" value="NZ_BMBA01000002.1"/>
</dbReference>
<evidence type="ECO:0000313" key="12">
    <source>
        <dbReference type="EMBL" id="GFZ32453.1"/>
    </source>
</evidence>
<dbReference type="InterPro" id="IPR040720">
    <property type="entry name" value="GH81_C"/>
</dbReference>
<dbReference type="Gene3D" id="2.60.120.260">
    <property type="entry name" value="Galactose-binding domain-like"/>
    <property type="match status" value="4"/>
</dbReference>
<dbReference type="InterPro" id="IPR059177">
    <property type="entry name" value="GH29D-like_dom"/>
</dbReference>
<evidence type="ECO:0000313" key="13">
    <source>
        <dbReference type="Proteomes" id="UP000663802"/>
    </source>
</evidence>
<dbReference type="Pfam" id="PF17652">
    <property type="entry name" value="Glyco_hydro81C"/>
    <property type="match status" value="1"/>
</dbReference>